<dbReference type="InterPro" id="IPR036013">
    <property type="entry name" value="Band_7/SPFH_dom_sf"/>
</dbReference>
<dbReference type="CDD" id="cd03406">
    <property type="entry name" value="SPFH_like_u3"/>
    <property type="match status" value="1"/>
</dbReference>
<dbReference type="PANTHER" id="PTHR15351:SF3">
    <property type="entry name" value="ERLIN"/>
    <property type="match status" value="1"/>
</dbReference>
<evidence type="ECO:0000259" key="9">
    <source>
        <dbReference type="PROSITE" id="PS50003"/>
    </source>
</evidence>
<dbReference type="Proteomes" id="UP000278627">
    <property type="component" value="Unassembled WGS sequence"/>
</dbReference>
<evidence type="ECO:0000256" key="2">
    <source>
        <dbReference type="ARBA" id="ARBA00008164"/>
    </source>
</evidence>
<dbReference type="InterPro" id="IPR001107">
    <property type="entry name" value="Band_7"/>
</dbReference>
<evidence type="ECO:0000256" key="3">
    <source>
        <dbReference type="ARBA" id="ARBA00022692"/>
    </source>
</evidence>
<evidence type="ECO:0000256" key="4">
    <source>
        <dbReference type="ARBA" id="ARBA00022824"/>
    </source>
</evidence>
<reference evidence="13" key="1">
    <citation type="submission" date="2017-02" db="UniProtKB">
        <authorList>
            <consortium name="WormBaseParasite"/>
        </authorList>
    </citation>
    <scope>IDENTIFICATION</scope>
</reference>
<dbReference type="InterPro" id="IPR001849">
    <property type="entry name" value="PH_domain"/>
</dbReference>
<dbReference type="PROSITE" id="PS50003">
    <property type="entry name" value="PH_DOMAIN"/>
    <property type="match status" value="1"/>
</dbReference>
<comment type="subcellular location">
    <subcellularLocation>
        <location evidence="1">Endoplasmic reticulum membrane</location>
        <topology evidence="1">Single-pass type II membrane protein</topology>
    </subcellularLocation>
</comment>
<sequence length="825" mass="94041">MTRSSFTPILLNLTYCELENKTIQPSIEVSLNSVTSLYNQSVTITTEQYPIVASKCEKVAKELLDTEVKYCHDLTQCYEIFSQGLKDIINTDLASQLFLNFEQLISVSTSIANALEQLSPGDVFVANFDLLRAYVEFCSKQQAALEMLNELEHNNISFRQAYRSCCIKTNGINFSYFLLLPMNRITRYPLIFEKLVKYTHPNDSKRKNLEKAHELLKLLCTEINDVISALDSSSMLIWAQQHIHCEAIQPPIVFPSSTRKVGPRCLLHSGALQKLLNGKILVALLFNDFLMLTTPVEPIEQLEEFRITKTSELQLNLYKTPLLLENAKIIQNKEMDDCSFEVRSGDFSMILRAPNRNARLFWIAQIEKAINEYRNQCQITKKPSLSYMSEQGRLFVELVCILNVDNALRLLGTQSILCKFQIGQSLTYADVDMNKKEHLCTTQLPIYETAYDDFFEVAIFLNRIFSPDLCSSRIAMADLLTAATMHRGPMSKQFDCESGDISNLRPHMVPGWPLVTLGAIVALFMAFALHHIEEGHVGVYYRGGALLSRVSQPGYHLMFPFFTTYKSVQVTLQTDEAKNVPCGTSGGVMIYFDRIEVVNILSSSSVYDIVKNYTVDYDRPLIFNKVHHEVNQFCSSHTLQEVYIDLFDQIDENLKTALQKDLIRMAPGLSVQAVRVTKPKIPESIRQNYEQMEAEKTKLLVAIQHQKVVEKEAETERKKAVIEAEKAAQVAAIHYEQHIAEKEAQKRISQLEDESHIARATARADAEFYSRMKQAEGNQLLLTKEFLELKKIEAIAMNNKIYYGSQIPNVFLDIDFPSMQKQSEN</sequence>
<dbReference type="GO" id="GO:0015485">
    <property type="term" value="F:cholesterol binding"/>
    <property type="evidence" value="ECO:0007669"/>
    <property type="project" value="TreeGrafter"/>
</dbReference>
<dbReference type="GO" id="GO:0031625">
    <property type="term" value="F:ubiquitin protein ligase binding"/>
    <property type="evidence" value="ECO:0007669"/>
    <property type="project" value="InterPro"/>
</dbReference>
<dbReference type="EMBL" id="UZAD01013377">
    <property type="protein sequence ID" value="VDN94506.1"/>
    <property type="molecule type" value="Genomic_DNA"/>
</dbReference>
<dbReference type="FunFam" id="3.30.479.30:FF:000009">
    <property type="entry name" value="Erlin-2 isoform 1"/>
    <property type="match status" value="1"/>
</dbReference>
<evidence type="ECO:0000256" key="7">
    <source>
        <dbReference type="ARBA" id="ARBA00023136"/>
    </source>
</evidence>
<dbReference type="AlphaFoldDB" id="A0A0N4TWS3"/>
<evidence type="ECO:0000256" key="5">
    <source>
        <dbReference type="ARBA" id="ARBA00022968"/>
    </source>
</evidence>
<dbReference type="SMART" id="SM00325">
    <property type="entry name" value="RhoGEF"/>
    <property type="match status" value="1"/>
</dbReference>
<dbReference type="PROSITE" id="PS50010">
    <property type="entry name" value="DH_2"/>
    <property type="match status" value="1"/>
</dbReference>
<name>A0A0N4TWS3_BRUPA</name>
<feature type="domain" description="PH" evidence="9">
    <location>
        <begin position="265"/>
        <end position="371"/>
    </location>
</feature>
<dbReference type="WBParaSite" id="BPAG_0001339301-mRNA-1">
    <property type="protein sequence ID" value="BPAG_0001339301-mRNA-1"/>
    <property type="gene ID" value="BPAG_0001339301"/>
</dbReference>
<evidence type="ECO:0000313" key="13">
    <source>
        <dbReference type="WBParaSite" id="BPAG_0001339301-mRNA-1"/>
    </source>
</evidence>
<dbReference type="SUPFAM" id="SSF50729">
    <property type="entry name" value="PH domain-like"/>
    <property type="match status" value="1"/>
</dbReference>
<dbReference type="GO" id="GO:0032991">
    <property type="term" value="C:protein-containing complex"/>
    <property type="evidence" value="ECO:0007669"/>
    <property type="project" value="UniProtKB-ARBA"/>
</dbReference>
<dbReference type="SUPFAM" id="SSF117892">
    <property type="entry name" value="Band 7/SPFH domain"/>
    <property type="match status" value="1"/>
</dbReference>
<evidence type="ECO:0000313" key="12">
    <source>
        <dbReference type="Proteomes" id="UP000278627"/>
    </source>
</evidence>
<proteinExistence type="inferred from homology"/>
<dbReference type="STRING" id="6280.A0A0N4TWS3"/>
<keyword evidence="6" id="KW-1133">Transmembrane helix</keyword>
<dbReference type="Pfam" id="PF16652">
    <property type="entry name" value="PH_13"/>
    <property type="match status" value="1"/>
</dbReference>
<dbReference type="Pfam" id="PF01145">
    <property type="entry name" value="Band_7"/>
    <property type="match status" value="1"/>
</dbReference>
<evidence type="ECO:0000256" key="1">
    <source>
        <dbReference type="ARBA" id="ARBA00004648"/>
    </source>
</evidence>
<dbReference type="InterPro" id="IPR000219">
    <property type="entry name" value="DH_dom"/>
</dbReference>
<evidence type="ECO:0000256" key="6">
    <source>
        <dbReference type="ARBA" id="ARBA00022989"/>
    </source>
</evidence>
<evidence type="ECO:0000259" key="10">
    <source>
        <dbReference type="PROSITE" id="PS50010"/>
    </source>
</evidence>
<feature type="domain" description="DH" evidence="10">
    <location>
        <begin position="55"/>
        <end position="226"/>
    </location>
</feature>
<dbReference type="SUPFAM" id="SSF48065">
    <property type="entry name" value="DBL homology domain (DH-domain)"/>
    <property type="match status" value="1"/>
</dbReference>
<reference evidence="11 12" key="2">
    <citation type="submission" date="2018-11" db="EMBL/GenBank/DDBJ databases">
        <authorList>
            <consortium name="Pathogen Informatics"/>
        </authorList>
    </citation>
    <scope>NUCLEOTIDE SEQUENCE [LARGE SCALE GENOMIC DNA]</scope>
</reference>
<dbReference type="InterPro" id="IPR035899">
    <property type="entry name" value="DBL_dom_sf"/>
</dbReference>
<keyword evidence="12" id="KW-1185">Reference proteome</keyword>
<protein>
    <submittedName>
        <fullName evidence="13">DH domain-containing protein</fullName>
    </submittedName>
</protein>
<dbReference type="Pfam" id="PF00621">
    <property type="entry name" value="RhoGEF"/>
    <property type="match status" value="1"/>
</dbReference>
<accession>A0A0N4TWS3</accession>
<dbReference type="GO" id="GO:0005085">
    <property type="term" value="F:guanyl-nucleotide exchange factor activity"/>
    <property type="evidence" value="ECO:0007669"/>
    <property type="project" value="InterPro"/>
</dbReference>
<keyword evidence="8" id="KW-0325">Glycoprotein</keyword>
<evidence type="ECO:0000313" key="11">
    <source>
        <dbReference type="EMBL" id="VDN94506.1"/>
    </source>
</evidence>
<dbReference type="GO" id="GO:0032933">
    <property type="term" value="P:SREBP signaling pathway"/>
    <property type="evidence" value="ECO:0007669"/>
    <property type="project" value="TreeGrafter"/>
</dbReference>
<organism evidence="13">
    <name type="scientific">Brugia pahangi</name>
    <name type="common">Filarial nematode worm</name>
    <dbReference type="NCBI Taxonomy" id="6280"/>
    <lineage>
        <taxon>Eukaryota</taxon>
        <taxon>Metazoa</taxon>
        <taxon>Ecdysozoa</taxon>
        <taxon>Nematoda</taxon>
        <taxon>Chromadorea</taxon>
        <taxon>Rhabditida</taxon>
        <taxon>Spirurina</taxon>
        <taxon>Spiruromorpha</taxon>
        <taxon>Filarioidea</taxon>
        <taxon>Onchocercidae</taxon>
        <taxon>Brugia</taxon>
    </lineage>
</organism>
<dbReference type="SMART" id="SM00244">
    <property type="entry name" value="PHB"/>
    <property type="match status" value="1"/>
</dbReference>
<dbReference type="InterPro" id="IPR033294">
    <property type="entry name" value="Erlin1/2"/>
</dbReference>
<dbReference type="Gene3D" id="2.30.29.30">
    <property type="entry name" value="Pleckstrin-homology domain (PH domain)/Phosphotyrosine-binding domain (PTB)"/>
    <property type="match status" value="1"/>
</dbReference>
<comment type="similarity">
    <text evidence="2">Belongs to the band 7/mec-2 family.</text>
</comment>
<gene>
    <name evidence="11" type="ORF">BPAG_LOCUS13321</name>
</gene>
<dbReference type="Gene3D" id="1.20.900.10">
    <property type="entry name" value="Dbl homology (DH) domain"/>
    <property type="match status" value="1"/>
</dbReference>
<keyword evidence="7" id="KW-0472">Membrane</keyword>
<keyword evidence="3" id="KW-0812">Transmembrane</keyword>
<dbReference type="InterPro" id="IPR011993">
    <property type="entry name" value="PH-like_dom_sf"/>
</dbReference>
<dbReference type="GO" id="GO:0005789">
    <property type="term" value="C:endoplasmic reticulum membrane"/>
    <property type="evidence" value="ECO:0007669"/>
    <property type="project" value="UniProtKB-SubCell"/>
</dbReference>
<dbReference type="PANTHER" id="PTHR15351">
    <property type="entry name" value="ERLIN (ER LIPID RAFT ASSOCIATED PROTEIN) HOMOLOG"/>
    <property type="match status" value="1"/>
</dbReference>
<keyword evidence="4" id="KW-0256">Endoplasmic reticulum</keyword>
<evidence type="ECO:0000256" key="8">
    <source>
        <dbReference type="ARBA" id="ARBA00023180"/>
    </source>
</evidence>
<keyword evidence="5" id="KW-0735">Signal-anchor</keyword>
<dbReference type="CDD" id="cd00160">
    <property type="entry name" value="RhoGEF"/>
    <property type="match status" value="1"/>
</dbReference>